<evidence type="ECO:0000313" key="2">
    <source>
        <dbReference type="Proteomes" id="UP000324222"/>
    </source>
</evidence>
<keyword evidence="2" id="KW-1185">Reference proteome</keyword>
<gene>
    <name evidence="1" type="ORF">E2C01_056710</name>
</gene>
<reference evidence="1 2" key="1">
    <citation type="submission" date="2019-05" db="EMBL/GenBank/DDBJ databases">
        <title>Another draft genome of Portunus trituberculatus and its Hox gene families provides insights of decapod evolution.</title>
        <authorList>
            <person name="Jeong J.-H."/>
            <person name="Song I."/>
            <person name="Kim S."/>
            <person name="Choi T."/>
            <person name="Kim D."/>
            <person name="Ryu S."/>
            <person name="Kim W."/>
        </authorList>
    </citation>
    <scope>NUCLEOTIDE SEQUENCE [LARGE SCALE GENOMIC DNA]</scope>
    <source>
        <tissue evidence="1">Muscle</tissue>
    </source>
</reference>
<organism evidence="1 2">
    <name type="scientific">Portunus trituberculatus</name>
    <name type="common">Swimming crab</name>
    <name type="synonym">Neptunus trituberculatus</name>
    <dbReference type="NCBI Taxonomy" id="210409"/>
    <lineage>
        <taxon>Eukaryota</taxon>
        <taxon>Metazoa</taxon>
        <taxon>Ecdysozoa</taxon>
        <taxon>Arthropoda</taxon>
        <taxon>Crustacea</taxon>
        <taxon>Multicrustacea</taxon>
        <taxon>Malacostraca</taxon>
        <taxon>Eumalacostraca</taxon>
        <taxon>Eucarida</taxon>
        <taxon>Decapoda</taxon>
        <taxon>Pleocyemata</taxon>
        <taxon>Brachyura</taxon>
        <taxon>Eubrachyura</taxon>
        <taxon>Portunoidea</taxon>
        <taxon>Portunidae</taxon>
        <taxon>Portuninae</taxon>
        <taxon>Portunus</taxon>
    </lineage>
</organism>
<protein>
    <submittedName>
        <fullName evidence="1">Uncharacterized protein</fullName>
    </submittedName>
</protein>
<sequence>MENIITKNFNGVEGGTSTESSKVELLAKVLEKG</sequence>
<evidence type="ECO:0000313" key="1">
    <source>
        <dbReference type="EMBL" id="MPC62621.1"/>
    </source>
</evidence>
<dbReference type="EMBL" id="VSRR010019875">
    <property type="protein sequence ID" value="MPC62621.1"/>
    <property type="molecule type" value="Genomic_DNA"/>
</dbReference>
<dbReference type="Proteomes" id="UP000324222">
    <property type="component" value="Unassembled WGS sequence"/>
</dbReference>
<proteinExistence type="predicted"/>
<name>A0A5B7GR35_PORTR</name>
<comment type="caution">
    <text evidence="1">The sequence shown here is derived from an EMBL/GenBank/DDBJ whole genome shotgun (WGS) entry which is preliminary data.</text>
</comment>
<accession>A0A5B7GR35</accession>
<dbReference type="AlphaFoldDB" id="A0A5B7GR35"/>